<keyword evidence="6 7" id="KW-0472">Membrane</keyword>
<keyword evidence="5 7" id="KW-1133">Transmembrane helix</keyword>
<name>A0ABS5QLP2_9BACT</name>
<evidence type="ECO:0000259" key="8">
    <source>
        <dbReference type="Pfam" id="PF01694"/>
    </source>
</evidence>
<dbReference type="InterPro" id="IPR022764">
    <property type="entry name" value="Peptidase_S54_rhomboid_dom"/>
</dbReference>
<reference evidence="9 10" key="1">
    <citation type="journal article" date="2021" name="Nat. Commun.">
        <title>Reductive evolution and unique predatory mode in the CPR bacterium Vampirococcus lugosii.</title>
        <authorList>
            <person name="Moreira D."/>
            <person name="Zivanovic Y."/>
            <person name="Lopez-Archilla A.I."/>
            <person name="Iniesto M."/>
            <person name="Lopez-Garcia P."/>
        </authorList>
    </citation>
    <scope>NUCLEOTIDE SEQUENCE [LARGE SCALE GENOMIC DNA]</scope>
    <source>
        <strain evidence="9">Chiprana</strain>
    </source>
</reference>
<evidence type="ECO:0000256" key="4">
    <source>
        <dbReference type="ARBA" id="ARBA00022801"/>
    </source>
</evidence>
<sequence length="181" mass="20520">MEKVIQFIKYSISGKLIIFNLIIFVFIHFLLQTNPNLAYYLFYNIPGLLSPGIILSNFAHKEIFHILMNLYGLYLLGPIIERISGSRIYIKLIIFSMFFNILGVQFFSSNSTLGFSGILMGFLSFMFFKYKYELGAFKEQLGFILILNILIGLIPGVSLVGHISGAFGGYIYAIILNKLGK</sequence>
<feature type="transmembrane region" description="Helical" evidence="7">
    <location>
        <begin position="88"/>
        <end position="107"/>
    </location>
</feature>
<feature type="domain" description="Peptidase S54 rhomboid" evidence="8">
    <location>
        <begin position="53"/>
        <end position="176"/>
    </location>
</feature>
<protein>
    <recommendedName>
        <fullName evidence="8">Peptidase S54 rhomboid domain-containing protein</fullName>
    </recommendedName>
</protein>
<dbReference type="PANTHER" id="PTHR43731:SF14">
    <property type="entry name" value="PRESENILIN-ASSOCIATED RHOMBOID-LIKE PROTEIN, MITOCHONDRIAL"/>
    <property type="match status" value="1"/>
</dbReference>
<dbReference type="InterPro" id="IPR035952">
    <property type="entry name" value="Rhomboid-like_sf"/>
</dbReference>
<evidence type="ECO:0000313" key="10">
    <source>
        <dbReference type="Proteomes" id="UP000680365"/>
    </source>
</evidence>
<dbReference type="Gene3D" id="1.20.1540.10">
    <property type="entry name" value="Rhomboid-like"/>
    <property type="match status" value="1"/>
</dbReference>
<evidence type="ECO:0000256" key="2">
    <source>
        <dbReference type="ARBA" id="ARBA00009045"/>
    </source>
</evidence>
<accession>A0ABS5QLP2</accession>
<feature type="transmembrane region" description="Helical" evidence="7">
    <location>
        <begin position="113"/>
        <end position="130"/>
    </location>
</feature>
<comment type="subcellular location">
    <subcellularLocation>
        <location evidence="1">Membrane</location>
        <topology evidence="1">Multi-pass membrane protein</topology>
    </subcellularLocation>
</comment>
<evidence type="ECO:0000256" key="6">
    <source>
        <dbReference type="ARBA" id="ARBA00023136"/>
    </source>
</evidence>
<evidence type="ECO:0000256" key="7">
    <source>
        <dbReference type="SAM" id="Phobius"/>
    </source>
</evidence>
<dbReference type="EMBL" id="JAEDAM010000008">
    <property type="protein sequence ID" value="MBS8121641.1"/>
    <property type="molecule type" value="Genomic_DNA"/>
</dbReference>
<keyword evidence="3 7" id="KW-0812">Transmembrane</keyword>
<dbReference type="PANTHER" id="PTHR43731">
    <property type="entry name" value="RHOMBOID PROTEASE"/>
    <property type="match status" value="1"/>
</dbReference>
<dbReference type="Proteomes" id="UP000680365">
    <property type="component" value="Unassembled WGS sequence"/>
</dbReference>
<organism evidence="9 10">
    <name type="scientific">Candidatus Vampirococcus lugosii</name>
    <dbReference type="NCBI Taxonomy" id="2789015"/>
    <lineage>
        <taxon>Bacteria</taxon>
        <taxon>Candidatus Absconditibacteriota</taxon>
        <taxon>Vampirococcus</taxon>
    </lineage>
</organism>
<dbReference type="InterPro" id="IPR050925">
    <property type="entry name" value="Rhomboid_protease_S54"/>
</dbReference>
<evidence type="ECO:0000256" key="5">
    <source>
        <dbReference type="ARBA" id="ARBA00022989"/>
    </source>
</evidence>
<keyword evidence="10" id="KW-1185">Reference proteome</keyword>
<dbReference type="SUPFAM" id="SSF144091">
    <property type="entry name" value="Rhomboid-like"/>
    <property type="match status" value="1"/>
</dbReference>
<comment type="caution">
    <text evidence="9">The sequence shown here is derived from an EMBL/GenBank/DDBJ whole genome shotgun (WGS) entry which is preliminary data.</text>
</comment>
<keyword evidence="4" id="KW-0378">Hydrolase</keyword>
<evidence type="ECO:0000256" key="1">
    <source>
        <dbReference type="ARBA" id="ARBA00004141"/>
    </source>
</evidence>
<evidence type="ECO:0000256" key="3">
    <source>
        <dbReference type="ARBA" id="ARBA00022692"/>
    </source>
</evidence>
<comment type="similarity">
    <text evidence="2">Belongs to the peptidase S54 family.</text>
</comment>
<gene>
    <name evidence="9" type="ORF">VAMP_12n204</name>
</gene>
<dbReference type="RefSeq" id="WP_213348382.1">
    <property type="nucleotide sequence ID" value="NZ_JAEDAM010000008.1"/>
</dbReference>
<proteinExistence type="inferred from homology"/>
<evidence type="ECO:0000313" key="9">
    <source>
        <dbReference type="EMBL" id="MBS8121641.1"/>
    </source>
</evidence>
<feature type="transmembrane region" description="Helical" evidence="7">
    <location>
        <begin position="37"/>
        <end position="59"/>
    </location>
</feature>
<feature type="transmembrane region" description="Helical" evidence="7">
    <location>
        <begin position="12"/>
        <end position="31"/>
    </location>
</feature>
<feature type="transmembrane region" description="Helical" evidence="7">
    <location>
        <begin position="142"/>
        <end position="175"/>
    </location>
</feature>
<dbReference type="Pfam" id="PF01694">
    <property type="entry name" value="Rhomboid"/>
    <property type="match status" value="1"/>
</dbReference>